<dbReference type="Gene3D" id="2.120.10.30">
    <property type="entry name" value="TolB, C-terminal domain"/>
    <property type="match status" value="2"/>
</dbReference>
<evidence type="ECO:0000256" key="2">
    <source>
        <dbReference type="ARBA" id="ARBA00022825"/>
    </source>
</evidence>
<dbReference type="OrthoDB" id="108903at2"/>
<dbReference type="AlphaFoldDB" id="L0A4S7"/>
<dbReference type="SUPFAM" id="SSF82171">
    <property type="entry name" value="DPP6 N-terminal domain-like"/>
    <property type="match status" value="1"/>
</dbReference>
<protein>
    <submittedName>
        <fullName evidence="4">Dipeptidyl aminopeptidase/acylaminoacyl peptidase</fullName>
    </submittedName>
</protein>
<evidence type="ECO:0000259" key="3">
    <source>
        <dbReference type="Pfam" id="PF00326"/>
    </source>
</evidence>
<sequence length="643" mass="71506">MLQPDSLLKFVFPSDPQVSPDGQQVAYVLTRIEEEDPRKPDPEYPKPRYKSAVYLGGQGGVRQLTAGLKRDSAPRWSPDGSQLLFVSDREDKPQLFVLSLSGGEARQLTALKSGVGEGQWSPDGLTVAFLSRGDFEDRGPDRGEARVVEKLRYKFNGAGFLPDKTRDLYLLNVESGEARILHAPPSEISDFVWKLDGSGLLFVSSVDEHKEALWESEVFDVNLSGEVRQLTRWGSSLSGLAVHPSGERFVAVGHPGDKRNTEDPHVFEFSLRAPDSAPRRLDAQVDFPVGNIVAGDCHVGSFPGRPVWLGDTLTLLYTVGGSCGLFELLQGDKRERVFHPGQVVAGFTANANGSAYLLESDHDYPEVYLNGKKITDLASTLGDFPRRRAERVTVQNEDGEIEGWVLRPELQGSPALLTIHGGPHTAYGHGFMHEFQLLAERGYAVCYCNPRGSVGYGQAWSEAIYGRWGSIDHADLLAFFDACLERFPDLDRARTAVMGGSYGGYMTNWIVGHDSRFRAAVTDRSICNLVAFNGTSDIAPRFWRDELGLEYIREGDIAGLWDMSPLKYVGQVRTPSLIIHSEEDHRCPVEQAEQWFTALKLLGVETRFVRFPGENHELSRSGRPDRRLARLGEYLAWLDRHLA</sequence>
<dbReference type="eggNOG" id="COG0823">
    <property type="taxonomic scope" value="Bacteria"/>
</dbReference>
<keyword evidence="4" id="KW-0645">Protease</keyword>
<evidence type="ECO:0000313" key="4">
    <source>
        <dbReference type="EMBL" id="AFZ68888.1"/>
    </source>
</evidence>
<gene>
    <name evidence="4" type="ordered locus">Deipe_3455</name>
</gene>
<dbReference type="RefSeq" id="WP_015237186.1">
    <property type="nucleotide sequence ID" value="NC_019793.1"/>
</dbReference>
<name>L0A4S7_DEIPD</name>
<dbReference type="InterPro" id="IPR011659">
    <property type="entry name" value="WD40"/>
</dbReference>
<dbReference type="STRING" id="937777.Deipe_3455"/>
<organism evidence="4 5">
    <name type="scientific">Deinococcus peraridilitoris (strain DSM 19664 / LMG 22246 / CIP 109416 / KR-200)</name>
    <dbReference type="NCBI Taxonomy" id="937777"/>
    <lineage>
        <taxon>Bacteria</taxon>
        <taxon>Thermotogati</taxon>
        <taxon>Deinococcota</taxon>
        <taxon>Deinococci</taxon>
        <taxon>Deinococcales</taxon>
        <taxon>Deinococcaceae</taxon>
        <taxon>Deinococcus</taxon>
    </lineage>
</organism>
<dbReference type="GO" id="GO:0004252">
    <property type="term" value="F:serine-type endopeptidase activity"/>
    <property type="evidence" value="ECO:0007669"/>
    <property type="project" value="TreeGrafter"/>
</dbReference>
<dbReference type="KEGG" id="dpd:Deipe_3455"/>
<dbReference type="HOGENOM" id="CLU_008615_2_1_0"/>
<evidence type="ECO:0000313" key="5">
    <source>
        <dbReference type="Proteomes" id="UP000010467"/>
    </source>
</evidence>
<dbReference type="InterPro" id="IPR011042">
    <property type="entry name" value="6-blade_b-propeller_TolB-like"/>
</dbReference>
<dbReference type="eggNOG" id="COG1506">
    <property type="taxonomic scope" value="Bacteria"/>
</dbReference>
<dbReference type="Pfam" id="PF00326">
    <property type="entry name" value="Peptidase_S9"/>
    <property type="match status" value="1"/>
</dbReference>
<proteinExistence type="predicted"/>
<dbReference type="Gene3D" id="3.40.50.1820">
    <property type="entry name" value="alpha/beta hydrolase"/>
    <property type="match status" value="1"/>
</dbReference>
<reference evidence="5" key="1">
    <citation type="submission" date="2012-03" db="EMBL/GenBank/DDBJ databases">
        <title>Complete sequence of chromosome of Deinococcus peraridilitoris DSM 19664.</title>
        <authorList>
            <person name="Lucas S."/>
            <person name="Copeland A."/>
            <person name="Lapidus A."/>
            <person name="Glavina del Rio T."/>
            <person name="Dalin E."/>
            <person name="Tice H."/>
            <person name="Bruce D."/>
            <person name="Goodwin L."/>
            <person name="Pitluck S."/>
            <person name="Peters L."/>
            <person name="Mikhailova N."/>
            <person name="Lu M."/>
            <person name="Kyrpides N."/>
            <person name="Mavromatis K."/>
            <person name="Ivanova N."/>
            <person name="Brettin T."/>
            <person name="Detter J.C."/>
            <person name="Han C."/>
            <person name="Larimer F."/>
            <person name="Land M."/>
            <person name="Hauser L."/>
            <person name="Markowitz V."/>
            <person name="Cheng J.-F."/>
            <person name="Hugenholtz P."/>
            <person name="Woyke T."/>
            <person name="Wu D."/>
            <person name="Pukall R."/>
            <person name="Steenblock K."/>
            <person name="Brambilla E."/>
            <person name="Klenk H.-P."/>
            <person name="Eisen J.A."/>
        </authorList>
    </citation>
    <scope>NUCLEOTIDE SEQUENCE [LARGE SCALE GENOMIC DNA]</scope>
    <source>
        <strain evidence="5">DSM 19664 / LMG 22246 / CIP 109416 / KR-200</strain>
    </source>
</reference>
<dbReference type="PANTHER" id="PTHR42776:SF27">
    <property type="entry name" value="DIPEPTIDYL PEPTIDASE FAMILY MEMBER 6"/>
    <property type="match status" value="1"/>
</dbReference>
<keyword evidence="5" id="KW-1185">Reference proteome</keyword>
<accession>L0A4S7</accession>
<dbReference type="PANTHER" id="PTHR42776">
    <property type="entry name" value="SERINE PEPTIDASE S9 FAMILY MEMBER"/>
    <property type="match status" value="1"/>
</dbReference>
<dbReference type="Proteomes" id="UP000010467">
    <property type="component" value="Chromosome"/>
</dbReference>
<dbReference type="Pfam" id="PF07676">
    <property type="entry name" value="PD40"/>
    <property type="match status" value="2"/>
</dbReference>
<dbReference type="GO" id="GO:0004177">
    <property type="term" value="F:aminopeptidase activity"/>
    <property type="evidence" value="ECO:0007669"/>
    <property type="project" value="UniProtKB-KW"/>
</dbReference>
<dbReference type="InterPro" id="IPR029058">
    <property type="entry name" value="AB_hydrolase_fold"/>
</dbReference>
<feature type="domain" description="Peptidase S9 prolyl oligopeptidase catalytic" evidence="3">
    <location>
        <begin position="431"/>
        <end position="642"/>
    </location>
</feature>
<dbReference type="InterPro" id="IPR001375">
    <property type="entry name" value="Peptidase_S9_cat"/>
</dbReference>
<dbReference type="SUPFAM" id="SSF53474">
    <property type="entry name" value="alpha/beta-Hydrolases"/>
    <property type="match status" value="1"/>
</dbReference>
<evidence type="ECO:0000256" key="1">
    <source>
        <dbReference type="ARBA" id="ARBA00022801"/>
    </source>
</evidence>
<keyword evidence="4" id="KW-0031">Aminopeptidase</keyword>
<keyword evidence="1" id="KW-0378">Hydrolase</keyword>
<keyword evidence="2" id="KW-0720">Serine protease</keyword>
<dbReference type="GO" id="GO:0006508">
    <property type="term" value="P:proteolysis"/>
    <property type="evidence" value="ECO:0007669"/>
    <property type="project" value="InterPro"/>
</dbReference>
<dbReference type="PATRIC" id="fig|937777.3.peg.3468"/>
<dbReference type="EMBL" id="CP003382">
    <property type="protein sequence ID" value="AFZ68888.1"/>
    <property type="molecule type" value="Genomic_DNA"/>
</dbReference>